<organism evidence="2 4">
    <name type="scientific">Didymodactylos carnosus</name>
    <dbReference type="NCBI Taxonomy" id="1234261"/>
    <lineage>
        <taxon>Eukaryota</taxon>
        <taxon>Metazoa</taxon>
        <taxon>Spiralia</taxon>
        <taxon>Gnathifera</taxon>
        <taxon>Rotifera</taxon>
        <taxon>Eurotatoria</taxon>
        <taxon>Bdelloidea</taxon>
        <taxon>Philodinida</taxon>
        <taxon>Philodinidae</taxon>
        <taxon>Didymodactylos</taxon>
    </lineage>
</organism>
<reference evidence="2" key="1">
    <citation type="submission" date="2021-02" db="EMBL/GenBank/DDBJ databases">
        <authorList>
            <person name="Nowell W R."/>
        </authorList>
    </citation>
    <scope>NUCLEOTIDE SEQUENCE</scope>
</reference>
<dbReference type="EMBL" id="CAJNOK010016749">
    <property type="protein sequence ID" value="CAF1251064.1"/>
    <property type="molecule type" value="Genomic_DNA"/>
</dbReference>
<accession>A0A8S2ESV8</accession>
<dbReference type="Gene3D" id="2.160.20.80">
    <property type="entry name" value="E3 ubiquitin-protein ligase SopA"/>
    <property type="match status" value="1"/>
</dbReference>
<comment type="caution">
    <text evidence="2">The sequence shown here is derived from an EMBL/GenBank/DDBJ whole genome shotgun (WGS) entry which is preliminary data.</text>
</comment>
<dbReference type="SUPFAM" id="SSF48371">
    <property type="entry name" value="ARM repeat"/>
    <property type="match status" value="1"/>
</dbReference>
<dbReference type="InterPro" id="IPR001646">
    <property type="entry name" value="5peptide_repeat"/>
</dbReference>
<dbReference type="Proteomes" id="UP000682733">
    <property type="component" value="Unassembled WGS sequence"/>
</dbReference>
<dbReference type="InterPro" id="IPR016024">
    <property type="entry name" value="ARM-type_fold"/>
</dbReference>
<dbReference type="Gene3D" id="1.25.10.10">
    <property type="entry name" value="Leucine-rich Repeat Variant"/>
    <property type="match status" value="1"/>
</dbReference>
<dbReference type="AlphaFoldDB" id="A0A8S2ESV8"/>
<name>A0A8S2ESV8_9BILA</name>
<dbReference type="InterPro" id="IPR011989">
    <property type="entry name" value="ARM-like"/>
</dbReference>
<dbReference type="Pfam" id="PF00805">
    <property type="entry name" value="Pentapeptide"/>
    <property type="match status" value="1"/>
</dbReference>
<dbReference type="Proteomes" id="UP000677228">
    <property type="component" value="Unassembled WGS sequence"/>
</dbReference>
<proteinExistence type="predicted"/>
<evidence type="ECO:0000313" key="2">
    <source>
        <dbReference type="EMBL" id="CAF1251064.1"/>
    </source>
</evidence>
<evidence type="ECO:0000313" key="4">
    <source>
        <dbReference type="Proteomes" id="UP000677228"/>
    </source>
</evidence>
<evidence type="ECO:0008006" key="5">
    <source>
        <dbReference type="Google" id="ProtNLM"/>
    </source>
</evidence>
<feature type="transmembrane region" description="Helical" evidence="1">
    <location>
        <begin position="31"/>
        <end position="53"/>
    </location>
</feature>
<evidence type="ECO:0000256" key="1">
    <source>
        <dbReference type="SAM" id="Phobius"/>
    </source>
</evidence>
<evidence type="ECO:0000313" key="3">
    <source>
        <dbReference type="EMBL" id="CAF4058399.1"/>
    </source>
</evidence>
<protein>
    <recommendedName>
        <fullName evidence="5">Pentapeptide repeat-containing protein</fullName>
    </recommendedName>
</protein>
<dbReference type="EMBL" id="CAJOBA010038301">
    <property type="protein sequence ID" value="CAF4058399.1"/>
    <property type="molecule type" value="Genomic_DNA"/>
</dbReference>
<dbReference type="SUPFAM" id="SSF141571">
    <property type="entry name" value="Pentapeptide repeat-like"/>
    <property type="match status" value="1"/>
</dbReference>
<gene>
    <name evidence="2" type="ORF">OVA965_LOCUS26280</name>
    <name evidence="3" type="ORF">TMI583_LOCUS27019</name>
</gene>
<keyword evidence="1" id="KW-0812">Transmembrane</keyword>
<sequence>MPWSSDRVEAVGRNKSATKQEKYFKLTFHELLPILCSAAVPIVICVYTAITTYEQTKEAERRQFDLKQVAEERRLFDLTQANQLRQQLLYDQFIDNMYTLDKDGQLNDSAKPWAFPNARYWTAHRQWEPEHKGHSLIFLKKIDLIGRQCHGPEGQLKRLDDIIQLNQLNFDNIRLKSQNSNMHPLNMTCIRFDEVSLINVSFTFVNLDYASFDASSLNGSKFEESSLIGTIFNATQLHGTDFSNSDLQDAHLYNVILSTVKITEEQRKQAKFTNITLLNASNADKSTTTTVLPFRTSRLLTPSSSRLLWLCCCYSLGDKEDVVRKYVAEAVGKIGESASKPEVINALLTALGDEDVFVRRYATDALANPGESAA</sequence>
<keyword evidence="1" id="KW-1133">Transmembrane helix</keyword>
<keyword evidence="1" id="KW-0472">Membrane</keyword>